<feature type="compositionally biased region" description="Pro residues" evidence="1">
    <location>
        <begin position="140"/>
        <end position="154"/>
    </location>
</feature>
<gene>
    <name evidence="2" type="ORF">Z517_05412</name>
</gene>
<keyword evidence="3" id="KW-1185">Reference proteome</keyword>
<dbReference type="OrthoDB" id="4153241at2759"/>
<dbReference type="RefSeq" id="XP_013286193.1">
    <property type="nucleotide sequence ID" value="XM_013430739.1"/>
</dbReference>
<evidence type="ECO:0000313" key="3">
    <source>
        <dbReference type="Proteomes" id="UP000053029"/>
    </source>
</evidence>
<feature type="compositionally biased region" description="Low complexity" evidence="1">
    <location>
        <begin position="155"/>
        <end position="173"/>
    </location>
</feature>
<organism evidence="2 3">
    <name type="scientific">Fonsecaea pedrosoi CBS 271.37</name>
    <dbReference type="NCBI Taxonomy" id="1442368"/>
    <lineage>
        <taxon>Eukaryota</taxon>
        <taxon>Fungi</taxon>
        <taxon>Dikarya</taxon>
        <taxon>Ascomycota</taxon>
        <taxon>Pezizomycotina</taxon>
        <taxon>Eurotiomycetes</taxon>
        <taxon>Chaetothyriomycetidae</taxon>
        <taxon>Chaetothyriales</taxon>
        <taxon>Herpotrichiellaceae</taxon>
        <taxon>Fonsecaea</taxon>
    </lineage>
</organism>
<dbReference type="STRING" id="1442368.A0A0D2GUT5"/>
<accession>A0A0D2GUT5</accession>
<name>A0A0D2GUT5_9EURO</name>
<sequence length="216" mass="23462">MSSEKQDASNKGESKNDTVGKGTATTLFHRFCPWRPKCARKAAKTKLLTGSSPSESEVNSSPNAVLFGPVQQYGQVSYLHPGQYASNTGITRAFKGHITTTVHGVETIMPTHEYLHHPEETRSAILNPRLRLDSGYYPNPIKPPPDAPPPPPPIDITTGKPKSESSKTSSEAGAAEKKCPQCHHASTPALTDAVWICSVCLQGHKFVLANDCEKRY</sequence>
<dbReference type="GeneID" id="25304902"/>
<reference evidence="2 3" key="1">
    <citation type="submission" date="2015-01" db="EMBL/GenBank/DDBJ databases">
        <title>The Genome Sequence of Fonsecaea pedrosoi CBS 271.37.</title>
        <authorList>
            <consortium name="The Broad Institute Genomics Platform"/>
            <person name="Cuomo C."/>
            <person name="de Hoog S."/>
            <person name="Gorbushina A."/>
            <person name="Stielow B."/>
            <person name="Teixiera M."/>
            <person name="Abouelleil A."/>
            <person name="Chapman S.B."/>
            <person name="Priest M."/>
            <person name="Young S.K."/>
            <person name="Wortman J."/>
            <person name="Nusbaum C."/>
            <person name="Birren B."/>
        </authorList>
    </citation>
    <scope>NUCLEOTIDE SEQUENCE [LARGE SCALE GENOMIC DNA]</scope>
    <source>
        <strain evidence="2 3">CBS 271.37</strain>
    </source>
</reference>
<dbReference type="VEuPathDB" id="FungiDB:Z517_05412"/>
<dbReference type="Proteomes" id="UP000053029">
    <property type="component" value="Unassembled WGS sequence"/>
</dbReference>
<dbReference type="AlphaFoldDB" id="A0A0D2GUT5"/>
<dbReference type="EMBL" id="KN846971">
    <property type="protein sequence ID" value="KIW82385.1"/>
    <property type="molecule type" value="Genomic_DNA"/>
</dbReference>
<evidence type="ECO:0000313" key="2">
    <source>
        <dbReference type="EMBL" id="KIW82385.1"/>
    </source>
</evidence>
<evidence type="ECO:0000256" key="1">
    <source>
        <dbReference type="SAM" id="MobiDB-lite"/>
    </source>
</evidence>
<protein>
    <submittedName>
        <fullName evidence="2">Uncharacterized protein</fullName>
    </submittedName>
</protein>
<feature type="region of interest" description="Disordered" evidence="1">
    <location>
        <begin position="135"/>
        <end position="181"/>
    </location>
</feature>
<proteinExistence type="predicted"/>
<dbReference type="HOGENOM" id="CLU_1294276_0_0_1"/>
<feature type="region of interest" description="Disordered" evidence="1">
    <location>
        <begin position="1"/>
        <end position="22"/>
    </location>
</feature>
<feature type="compositionally biased region" description="Basic and acidic residues" evidence="1">
    <location>
        <begin position="1"/>
        <end position="18"/>
    </location>
</feature>